<evidence type="ECO:0000259" key="4">
    <source>
        <dbReference type="Pfam" id="PF25106"/>
    </source>
</evidence>
<organism evidence="5 6">
    <name type="scientific">Acaulospora morrowiae</name>
    <dbReference type="NCBI Taxonomy" id="94023"/>
    <lineage>
        <taxon>Eukaryota</taxon>
        <taxon>Fungi</taxon>
        <taxon>Fungi incertae sedis</taxon>
        <taxon>Mucoromycota</taxon>
        <taxon>Glomeromycotina</taxon>
        <taxon>Glomeromycetes</taxon>
        <taxon>Diversisporales</taxon>
        <taxon>Acaulosporaceae</taxon>
        <taxon>Acaulospora</taxon>
    </lineage>
</organism>
<dbReference type="Gene3D" id="3.40.50.410">
    <property type="entry name" value="von Willebrand factor, type A domain"/>
    <property type="match status" value="1"/>
</dbReference>
<evidence type="ECO:0000313" key="6">
    <source>
        <dbReference type="Proteomes" id="UP000789342"/>
    </source>
</evidence>
<proteinExistence type="predicted"/>
<evidence type="ECO:0000256" key="3">
    <source>
        <dbReference type="ARBA" id="ARBA00022729"/>
    </source>
</evidence>
<accession>A0A9N9B1Z1</accession>
<dbReference type="PANTHER" id="PTHR47763">
    <property type="entry name" value="ALPHA-PROTEIN KINASE VWKA"/>
    <property type="match status" value="1"/>
</dbReference>
<dbReference type="Pfam" id="PF25106">
    <property type="entry name" value="VWA_4"/>
    <property type="match status" value="1"/>
</dbReference>
<evidence type="ECO:0000313" key="5">
    <source>
        <dbReference type="EMBL" id="CAG8550612.1"/>
    </source>
</evidence>
<feature type="domain" description="Hemicentin-1-like von Willebrand factor A" evidence="4">
    <location>
        <begin position="5"/>
        <end position="106"/>
    </location>
</feature>
<name>A0A9N9B1Z1_9GLOM</name>
<dbReference type="InterPro" id="IPR036465">
    <property type="entry name" value="vWFA_dom_sf"/>
</dbReference>
<dbReference type="InterPro" id="IPR052969">
    <property type="entry name" value="Thr-specific_kinase-like"/>
</dbReference>
<dbReference type="PANTHER" id="PTHR47763:SF4">
    <property type="entry name" value="ALPHA-PROTEIN KINASE VWKA"/>
    <property type="match status" value="1"/>
</dbReference>
<gene>
    <name evidence="5" type="ORF">AMORRO_LOCUS5556</name>
</gene>
<sequence length="211" mass="23815">MEVDLCFVVDCTGSMASHIDATKECIIAVEEYMGKIEPKIKVRFGFIGYRDHCDSKRFECLNFTDSHEEFKDFVAEVVATGGGDTPEDVLGGLNEAITIMTWRNEFRVLLHVCDAPPHGLRFNNLADTYPEGDPHGLTAEDVLKNMKSKNICYFFGRITSLTNEMVRIFQSILGEFDVFDLEEVNDKPEQLTFKFFNAACTAITTAISLRE</sequence>
<dbReference type="AlphaFoldDB" id="A0A9N9B1Z1"/>
<keyword evidence="3" id="KW-0732">Signal</keyword>
<comment type="subcellular location">
    <subcellularLocation>
        <location evidence="1">Secreted</location>
    </subcellularLocation>
</comment>
<reference evidence="5" key="1">
    <citation type="submission" date="2021-06" db="EMBL/GenBank/DDBJ databases">
        <authorList>
            <person name="Kallberg Y."/>
            <person name="Tangrot J."/>
            <person name="Rosling A."/>
        </authorList>
    </citation>
    <scope>NUCLEOTIDE SEQUENCE</scope>
    <source>
        <strain evidence="5">CL551</strain>
    </source>
</reference>
<dbReference type="SUPFAM" id="SSF53300">
    <property type="entry name" value="vWA-like"/>
    <property type="match status" value="1"/>
</dbReference>
<dbReference type="CDD" id="cd00198">
    <property type="entry name" value="vWFA"/>
    <property type="match status" value="1"/>
</dbReference>
<evidence type="ECO:0000256" key="1">
    <source>
        <dbReference type="ARBA" id="ARBA00004613"/>
    </source>
</evidence>
<evidence type="ECO:0000256" key="2">
    <source>
        <dbReference type="ARBA" id="ARBA00022525"/>
    </source>
</evidence>
<protein>
    <submittedName>
        <fullName evidence="5">13093_t:CDS:1</fullName>
    </submittedName>
</protein>
<dbReference type="Proteomes" id="UP000789342">
    <property type="component" value="Unassembled WGS sequence"/>
</dbReference>
<keyword evidence="2" id="KW-0964">Secreted</keyword>
<dbReference type="InterPro" id="IPR056861">
    <property type="entry name" value="HMCN1-like_VWA"/>
</dbReference>
<dbReference type="OrthoDB" id="2377576at2759"/>
<comment type="caution">
    <text evidence="5">The sequence shown here is derived from an EMBL/GenBank/DDBJ whole genome shotgun (WGS) entry which is preliminary data.</text>
</comment>
<dbReference type="EMBL" id="CAJVPV010003378">
    <property type="protein sequence ID" value="CAG8550612.1"/>
    <property type="molecule type" value="Genomic_DNA"/>
</dbReference>
<keyword evidence="6" id="KW-1185">Reference proteome</keyword>